<dbReference type="Proteomes" id="UP001148125">
    <property type="component" value="Unassembled WGS sequence"/>
</dbReference>
<accession>A0ABT5VMN3</accession>
<dbReference type="Pfam" id="PF03323">
    <property type="entry name" value="GerA"/>
    <property type="match status" value="1"/>
</dbReference>
<protein>
    <submittedName>
        <fullName evidence="6">Spore germination protein</fullName>
    </submittedName>
</protein>
<keyword evidence="5" id="KW-0812">Transmembrane</keyword>
<keyword evidence="3 4" id="KW-0472">Membrane</keyword>
<keyword evidence="7" id="KW-1185">Reference proteome</keyword>
<feature type="transmembrane region" description="Helical" evidence="5">
    <location>
        <begin position="128"/>
        <end position="153"/>
    </location>
</feature>
<organism evidence="6 7">
    <name type="scientific">Alkalihalobacterium chitinilyticum</name>
    <dbReference type="NCBI Taxonomy" id="2980103"/>
    <lineage>
        <taxon>Bacteria</taxon>
        <taxon>Bacillati</taxon>
        <taxon>Bacillota</taxon>
        <taxon>Bacilli</taxon>
        <taxon>Bacillales</taxon>
        <taxon>Bacillaceae</taxon>
        <taxon>Alkalihalobacterium</taxon>
    </lineage>
</organism>
<gene>
    <name evidence="6" type="ORF">N7Z68_19460</name>
</gene>
<dbReference type="PANTHER" id="PTHR22550">
    <property type="entry name" value="SPORE GERMINATION PROTEIN"/>
    <property type="match status" value="1"/>
</dbReference>
<dbReference type="InterPro" id="IPR050768">
    <property type="entry name" value="UPF0353/GerABKA_families"/>
</dbReference>
<feature type="transmembrane region" description="Helical" evidence="5">
    <location>
        <begin position="318"/>
        <end position="340"/>
    </location>
</feature>
<feature type="transmembrane region" description="Helical" evidence="5">
    <location>
        <begin position="444"/>
        <end position="469"/>
    </location>
</feature>
<feature type="transmembrane region" description="Helical" evidence="5">
    <location>
        <begin position="411"/>
        <end position="432"/>
    </location>
</feature>
<evidence type="ECO:0000256" key="1">
    <source>
        <dbReference type="ARBA" id="ARBA00004141"/>
    </source>
</evidence>
<dbReference type="InterPro" id="IPR004995">
    <property type="entry name" value="Spore_Ger"/>
</dbReference>
<evidence type="ECO:0000256" key="3">
    <source>
        <dbReference type="ARBA" id="ARBA00023136"/>
    </source>
</evidence>
<evidence type="ECO:0000313" key="7">
    <source>
        <dbReference type="Proteomes" id="UP001148125"/>
    </source>
</evidence>
<evidence type="ECO:0000256" key="5">
    <source>
        <dbReference type="SAM" id="Phobius"/>
    </source>
</evidence>
<keyword evidence="5" id="KW-1133">Transmembrane helix</keyword>
<evidence type="ECO:0000256" key="2">
    <source>
        <dbReference type="ARBA" id="ARBA00005278"/>
    </source>
</evidence>
<comment type="similarity">
    <text evidence="2 4">Belongs to the GerABKA family.</text>
</comment>
<dbReference type="RefSeq" id="WP_275120131.1">
    <property type="nucleotide sequence ID" value="NZ_JAOTPO010000017.1"/>
</dbReference>
<proteinExistence type="inferred from homology"/>
<evidence type="ECO:0000256" key="4">
    <source>
        <dbReference type="PIRNR" id="PIRNR005690"/>
    </source>
</evidence>
<evidence type="ECO:0000313" key="6">
    <source>
        <dbReference type="EMBL" id="MDE5415529.1"/>
    </source>
</evidence>
<sequence length="524" mass="58907">MSIYRKLVKSRIKTRSKSQLQTSDELLERGHSQKAISKYLKLNKNQVQSVFEGNFDFLIEEMKVGQQVAAIVYLRTMVDLNMVAKQITETLAEIEDEMVLETRGQLNQLYNKYFSSHECYLIEHEHEVVWYVLLGYAVIFLEGLPCALAINVVTTQERDISISETQTIVRGPQHSFTEAINTNVSLIRRAVKNPSLKFESYTVGTETKTTVFLGYIKNIANADLVNEARRRVSEANINAIYDSGNLEEMISDTILTPFPLTYHTDRPDTISSHLLDGKFILLVDGSPYVISAPVVFFDFFQVSEDYYQKYMMTTFIRLIRYISFFLALCLPAIYIALTTFHHGLIPTDLLISIQAQREGVPFPAVLELLMMEITFEILREAGVRMPRVVGQTVSIVGALVIGQAAVEAGVVSNFLVIIVALTAMAGFVSPIYSFANSIRLLRFGLIFITAALGMFGTLVGLLAILLHLISLRSFGVPYFAPLGPFIIEDQKDVFVRFPFQKTNIRPTYLKTSSKNKSSSKESGG</sequence>
<reference evidence="6" key="1">
    <citation type="submission" date="2024-05" db="EMBL/GenBank/DDBJ databases">
        <title>Alkalihalobacillus sp. strain MEB203 novel alkaliphilic bacterium from Lonar Lake, India.</title>
        <authorList>
            <person name="Joshi A."/>
            <person name="Thite S."/>
            <person name="Mengade P."/>
        </authorList>
    </citation>
    <scope>NUCLEOTIDE SEQUENCE</scope>
    <source>
        <strain evidence="6">MEB 203</strain>
    </source>
</reference>
<comment type="subcellular location">
    <subcellularLocation>
        <location evidence="4">Cell membrane</location>
    </subcellularLocation>
    <subcellularLocation>
        <location evidence="1">Membrane</location>
        <topology evidence="1">Multi-pass membrane protein</topology>
    </subcellularLocation>
</comment>
<comment type="caution">
    <text evidence="6">The sequence shown here is derived from an EMBL/GenBank/DDBJ whole genome shotgun (WGS) entry which is preliminary data.</text>
</comment>
<name>A0ABT5VMN3_9BACI</name>
<dbReference type="PANTHER" id="PTHR22550:SF5">
    <property type="entry name" value="LEUCINE ZIPPER PROTEIN 4"/>
    <property type="match status" value="1"/>
</dbReference>
<dbReference type="EMBL" id="JAOTPO010000017">
    <property type="protein sequence ID" value="MDE5415529.1"/>
    <property type="molecule type" value="Genomic_DNA"/>
</dbReference>
<dbReference type="PIRSF" id="PIRSF005690">
    <property type="entry name" value="GerBA"/>
    <property type="match status" value="1"/>
</dbReference>